<name>A0A0H3ZPS9_VIBSP</name>
<evidence type="ECO:0000256" key="1">
    <source>
        <dbReference type="SAM" id="MobiDB-lite"/>
    </source>
</evidence>
<feature type="compositionally biased region" description="Polar residues" evidence="1">
    <location>
        <begin position="678"/>
        <end position="693"/>
    </location>
</feature>
<feature type="compositionally biased region" description="Low complexity" evidence="1">
    <location>
        <begin position="315"/>
        <end position="348"/>
    </location>
</feature>
<reference evidence="2" key="1">
    <citation type="journal article" date="2015" name="MBio">
        <title>Eco-Evolutionary Dynamics of Episomes among Ecologically Cohesive Bacterial Populations.</title>
        <authorList>
            <person name="Xue H."/>
            <person name="Cordero O.X."/>
            <person name="Camas F.M."/>
            <person name="Trimble W."/>
            <person name="Meyer F."/>
            <person name="Guglielmini J."/>
            <person name="Rocha E.P."/>
            <person name="Polz M.F."/>
        </authorList>
    </citation>
    <scope>NUCLEOTIDE SEQUENCE</scope>
    <source>
        <strain evidence="2">FF_145</strain>
    </source>
</reference>
<accession>A0A0H3ZPS9</accession>
<dbReference type="AlphaFoldDB" id="A0A0H3ZPS9"/>
<feature type="compositionally biased region" description="Polar residues" evidence="1">
    <location>
        <begin position="772"/>
        <end position="812"/>
    </location>
</feature>
<feature type="region of interest" description="Disordered" evidence="1">
    <location>
        <begin position="110"/>
        <end position="135"/>
    </location>
</feature>
<feature type="compositionally biased region" description="Basic and acidic residues" evidence="1">
    <location>
        <begin position="116"/>
        <end position="125"/>
    </location>
</feature>
<feature type="compositionally biased region" description="Basic residues" evidence="1">
    <location>
        <begin position="491"/>
        <end position="517"/>
    </location>
</feature>
<feature type="region of interest" description="Disordered" evidence="1">
    <location>
        <begin position="760"/>
        <end position="812"/>
    </location>
</feature>
<evidence type="ECO:0000313" key="2">
    <source>
        <dbReference type="EMBL" id="AKN38220.1"/>
    </source>
</evidence>
<feature type="compositionally biased region" description="Basic and acidic residues" evidence="1">
    <location>
        <begin position="354"/>
        <end position="366"/>
    </location>
</feature>
<feature type="compositionally biased region" description="Basic and acidic residues" evidence="1">
    <location>
        <begin position="42"/>
        <end position="66"/>
    </location>
</feature>
<organism evidence="2">
    <name type="scientific">Vibrio splendidus</name>
    <dbReference type="NCBI Taxonomy" id="29497"/>
    <lineage>
        <taxon>Bacteria</taxon>
        <taxon>Pseudomonadati</taxon>
        <taxon>Pseudomonadota</taxon>
        <taxon>Gammaproteobacteria</taxon>
        <taxon>Vibrionales</taxon>
        <taxon>Vibrionaceae</taxon>
        <taxon>Vibrio</taxon>
    </lineage>
</organism>
<dbReference type="EMBL" id="KP795572">
    <property type="protein sequence ID" value="AKN38220.1"/>
    <property type="molecule type" value="Genomic_DNA"/>
</dbReference>
<feature type="compositionally biased region" description="Low complexity" evidence="1">
    <location>
        <begin position="696"/>
        <end position="720"/>
    </location>
</feature>
<feature type="region of interest" description="Disordered" evidence="1">
    <location>
        <begin position="42"/>
        <end position="96"/>
    </location>
</feature>
<proteinExistence type="predicted"/>
<feature type="compositionally biased region" description="Basic and acidic residues" evidence="1">
    <location>
        <begin position="721"/>
        <end position="738"/>
    </location>
</feature>
<feature type="region of interest" description="Disordered" evidence="1">
    <location>
        <begin position="656"/>
        <end position="747"/>
    </location>
</feature>
<feature type="compositionally biased region" description="Basic and acidic residues" evidence="1">
    <location>
        <begin position="453"/>
        <end position="470"/>
    </location>
</feature>
<feature type="compositionally biased region" description="Low complexity" evidence="1">
    <location>
        <begin position="367"/>
        <end position="424"/>
    </location>
</feature>
<feature type="region of interest" description="Disordered" evidence="1">
    <location>
        <begin position="311"/>
        <end position="531"/>
    </location>
</feature>
<sequence length="812" mass="84815">MSNNKLAFLDVIKVIEKSSKAELQAIARVEKAIVKSGVERVVGETEKPRQSRRIDPRLGRAPRVEEPTTSSVSSDYAPAGSGSPMHQDTTSDPGEVVDENQATQENNIVVVVPEAKPNDAQKVESETASSSSVIDAPSVNVDTTVDNGAITDALEAQARVQARQASESARTNSLLDGIYRDQRGDIRQRSGAFATRQQKEMFEKQERAKANEENPEQSSLLRTISTWASNKMDNAAANSAVDAGGMAVGGSLWLAAKEVNDLAKDAESFLTENNLTSVEGVKAKAAETKEKAIKAKNAALNPIQAARRLLGRENSSSASSDSHSSSSSESAQGVESSQASSEVSNTQSTVTNTESERVESSSDRESSSSTASESHSSSSSESAQSAESSQSSSEVVDTQSGATSATSATTTNSERVESVESSQSGLSASDVRSRNNEPDNVDLVDALASQSEAQKEAAEDHGKKLDDIKKAIAASRGGEGGLLDMVDTDRKKRKGRKNKRGRKRGRNGRNVKPRRTPRAMSSVMETSGKSIGGKLAGSAATKGAGMAARGALRAVPLLGTLAMTAFDAVDGFTNEGKQREAFNVKDGDEVTTGQKSSMALANVLDMGGLVSGGLGLLGGGLESIGISGAAEALSFNSSDMARGIYGFFGGEDSSAREKESNAASSNETKQVARDELFVSNSTVEESDSVSSKPTRGASSTGVSLSSDSPVSSELSSTTSAEDYKSEPLVSKKEPDREGPAVIVNSDKVLNSTVQQLLEETKKANKANAGETGRNTTNKATHNNAVTVNSGAGGSIPTTPLSVNMQNVASDSE</sequence>
<protein>
    <submittedName>
        <fullName evidence="2">Uncharacterized protein</fullName>
    </submittedName>
</protein>